<dbReference type="AlphaFoldDB" id="A0A0K2TXH7"/>
<evidence type="ECO:0000313" key="1">
    <source>
        <dbReference type="EMBL" id="CDW30545.1"/>
    </source>
</evidence>
<reference evidence="1" key="1">
    <citation type="submission" date="2014-05" db="EMBL/GenBank/DDBJ databases">
        <authorList>
            <person name="Chronopoulou M."/>
        </authorList>
    </citation>
    <scope>NUCLEOTIDE SEQUENCE</scope>
    <source>
        <tissue evidence="1">Whole organism</tissue>
    </source>
</reference>
<name>A0A0K2TXH7_LEPSM</name>
<sequence>MLKLTQTSWPFFYYSE</sequence>
<proteinExistence type="predicted"/>
<dbReference type="EMBL" id="HACA01013184">
    <property type="protein sequence ID" value="CDW30545.1"/>
    <property type="molecule type" value="Transcribed_RNA"/>
</dbReference>
<protein>
    <submittedName>
        <fullName evidence="1">Uncharacterized protein</fullName>
    </submittedName>
</protein>
<accession>A0A0K2TXH7</accession>
<organism evidence="1">
    <name type="scientific">Lepeophtheirus salmonis</name>
    <name type="common">Salmon louse</name>
    <name type="synonym">Caligus salmonis</name>
    <dbReference type="NCBI Taxonomy" id="72036"/>
    <lineage>
        <taxon>Eukaryota</taxon>
        <taxon>Metazoa</taxon>
        <taxon>Ecdysozoa</taxon>
        <taxon>Arthropoda</taxon>
        <taxon>Crustacea</taxon>
        <taxon>Multicrustacea</taxon>
        <taxon>Hexanauplia</taxon>
        <taxon>Copepoda</taxon>
        <taxon>Siphonostomatoida</taxon>
        <taxon>Caligidae</taxon>
        <taxon>Lepeophtheirus</taxon>
    </lineage>
</organism>